<evidence type="ECO:0008006" key="4">
    <source>
        <dbReference type="Google" id="ProtNLM"/>
    </source>
</evidence>
<reference evidence="2" key="1">
    <citation type="submission" date="2022-11" db="EMBL/GenBank/DDBJ databases">
        <authorList>
            <person name="Kikuchi T."/>
        </authorList>
    </citation>
    <scope>NUCLEOTIDE SEQUENCE</scope>
    <source>
        <strain evidence="2">PS1010</strain>
    </source>
</reference>
<organism evidence="2 3">
    <name type="scientific">Caenorhabditis angaria</name>
    <dbReference type="NCBI Taxonomy" id="860376"/>
    <lineage>
        <taxon>Eukaryota</taxon>
        <taxon>Metazoa</taxon>
        <taxon>Ecdysozoa</taxon>
        <taxon>Nematoda</taxon>
        <taxon>Chromadorea</taxon>
        <taxon>Rhabditida</taxon>
        <taxon>Rhabditina</taxon>
        <taxon>Rhabditomorpha</taxon>
        <taxon>Rhabditoidea</taxon>
        <taxon>Rhabditidae</taxon>
        <taxon>Peloderinae</taxon>
        <taxon>Caenorhabditis</taxon>
    </lineage>
</organism>
<keyword evidence="1" id="KW-1133">Transmembrane helix</keyword>
<keyword evidence="1" id="KW-0472">Membrane</keyword>
<keyword evidence="3" id="KW-1185">Reference proteome</keyword>
<sequence>MNSEPEIIFYSHKKSRRESREGWKDDSETKMLEDLIYEILPVIGFGIISISIFIIIVMRKCEKSLMFCLFFAISDLLTGIAVIINGFYGVIVTIYGSSIEQIQPINCFYRAPHITILIFTDYLHLLILCCFTIDRFIQILVPVSYGRICEVLINWKLFAFLSICAIFPSVPAFQFAVEAHENVTIRIGSHCRFDEVVGDSFYLSHILKIQWIPIACLGTLSSTLLIYIIRQSKHKWSYNWSEEIGTTKQLFGTIFMRCFLSGLSVHIPLLLISRTTQGHQMLLLKDYLIRISYWIFVIIFQPIWYLMILTKFQQNVNLLFNKYSDNTQRNWQSADDPPVEGGAAHLDRHGSPNPFGSWYSMTGNIAGEAGVPVGNQRSVSFYYDN</sequence>
<feature type="transmembrane region" description="Helical" evidence="1">
    <location>
        <begin position="122"/>
        <end position="145"/>
    </location>
</feature>
<protein>
    <recommendedName>
        <fullName evidence="4">G-protein coupled receptors family 1 profile domain-containing protein</fullName>
    </recommendedName>
</protein>
<dbReference type="Gene3D" id="1.20.1070.10">
    <property type="entry name" value="Rhodopsin 7-helix transmembrane proteins"/>
    <property type="match status" value="1"/>
</dbReference>
<comment type="caution">
    <text evidence="2">The sequence shown here is derived from an EMBL/GenBank/DDBJ whole genome shotgun (WGS) entry which is preliminary data.</text>
</comment>
<proteinExistence type="predicted"/>
<feature type="transmembrane region" description="Helical" evidence="1">
    <location>
        <begin position="157"/>
        <end position="177"/>
    </location>
</feature>
<dbReference type="SUPFAM" id="SSF81321">
    <property type="entry name" value="Family A G protein-coupled receptor-like"/>
    <property type="match status" value="1"/>
</dbReference>
<feature type="transmembrane region" description="Helical" evidence="1">
    <location>
        <begin position="35"/>
        <end position="58"/>
    </location>
</feature>
<name>A0A9P1IP97_9PELO</name>
<keyword evidence="1" id="KW-0812">Transmembrane</keyword>
<dbReference type="EMBL" id="CANHGI010000004">
    <property type="protein sequence ID" value="CAI5449420.1"/>
    <property type="molecule type" value="Genomic_DNA"/>
</dbReference>
<feature type="transmembrane region" description="Helical" evidence="1">
    <location>
        <begin position="209"/>
        <end position="229"/>
    </location>
</feature>
<evidence type="ECO:0000256" key="1">
    <source>
        <dbReference type="SAM" id="Phobius"/>
    </source>
</evidence>
<feature type="transmembrane region" description="Helical" evidence="1">
    <location>
        <begin position="250"/>
        <end position="271"/>
    </location>
</feature>
<dbReference type="OrthoDB" id="5868556at2759"/>
<evidence type="ECO:0000313" key="3">
    <source>
        <dbReference type="Proteomes" id="UP001152747"/>
    </source>
</evidence>
<dbReference type="Proteomes" id="UP001152747">
    <property type="component" value="Unassembled WGS sequence"/>
</dbReference>
<evidence type="ECO:0000313" key="2">
    <source>
        <dbReference type="EMBL" id="CAI5449420.1"/>
    </source>
</evidence>
<feature type="transmembrane region" description="Helical" evidence="1">
    <location>
        <begin position="291"/>
        <end position="309"/>
    </location>
</feature>
<feature type="transmembrane region" description="Helical" evidence="1">
    <location>
        <begin position="65"/>
        <end position="88"/>
    </location>
</feature>
<accession>A0A9P1IP97</accession>
<gene>
    <name evidence="2" type="ORF">CAMP_LOCUS12057</name>
</gene>
<dbReference type="AlphaFoldDB" id="A0A9P1IP97"/>